<dbReference type="Gene3D" id="3.40.50.150">
    <property type="entry name" value="Vaccinia Virus protein VP39"/>
    <property type="match status" value="1"/>
</dbReference>
<evidence type="ECO:0000313" key="4">
    <source>
        <dbReference type="Proteomes" id="UP001530377"/>
    </source>
</evidence>
<name>A0ABD3R8J8_9STRA</name>
<organism evidence="3 4">
    <name type="scientific">Cyclostephanos tholiformis</name>
    <dbReference type="NCBI Taxonomy" id="382380"/>
    <lineage>
        <taxon>Eukaryota</taxon>
        <taxon>Sar</taxon>
        <taxon>Stramenopiles</taxon>
        <taxon>Ochrophyta</taxon>
        <taxon>Bacillariophyta</taxon>
        <taxon>Coscinodiscophyceae</taxon>
        <taxon>Thalassiosirophycidae</taxon>
        <taxon>Stephanodiscales</taxon>
        <taxon>Stephanodiscaceae</taxon>
        <taxon>Cyclostephanos</taxon>
    </lineage>
</organism>
<dbReference type="InterPro" id="IPR029063">
    <property type="entry name" value="SAM-dependent_MTases_sf"/>
</dbReference>
<keyword evidence="1" id="KW-0732">Signal</keyword>
<gene>
    <name evidence="3" type="ORF">ACHAXA_007187</name>
</gene>
<evidence type="ECO:0000313" key="3">
    <source>
        <dbReference type="EMBL" id="KAL3808066.1"/>
    </source>
</evidence>
<dbReference type="Proteomes" id="UP001530377">
    <property type="component" value="Unassembled WGS sequence"/>
</dbReference>
<dbReference type="InterPro" id="IPR053188">
    <property type="entry name" value="FkbM_Methyltransferase"/>
</dbReference>
<sequence>TMIETSNQAIYFYLVLLLILISVNADNEIRLLENLRSAYPDWKPRGIVDVGANVGGWTRELREVFFGEGSSGKDYAVLCHPDAKAVTNEIPRIDVNDELALREVFFGEGSSGKDYAVLCHPDAKAVTNEIPRIDVNDELALREVFFGEGSSGKDYAVLCHPDAKAGSVALPVSSVFQDSRDDGSAPVDYVLMDCDHVLPESGKSIYDKFNLNRKKRPTVFVSGRSGPPRQVPEKHLKTGGMLTKLLKQMLEPHAAKIERTKELKEKCLNKDVCGLLLKGGKPEPYVKHAMANLLGKYPNVQFASIDSTVLFLTNLEEYLPEYVAGEHRFVVFKKVSGGLAAGDNETKAEGRLKTSILPLEETGVSFGTMNTLVSGVLNGKKMRNIPALPYIKTRTKKLEESERLKRDRKKDQARQKSSIVPLDSVLTLGLGLGRSVGRSVGRVCYPGVKTFMVEAFPAHSGSLEETKKAFGDGVVDYAIAVLSSKDGDTVKFHSIKNGFSTGNSMFIEQSEHYNNNNNAKFDLVNTTKLDTLLEHKMEHVDYLKLDVQGAELMVLLGATETLKKATFVQFEVSVIEYNKGGACWHEVDELLRKNGFFFYDQSDNIVAEEVFHTKATGQFDALYIKPSSHNMPSWLVDNKAVFCGSNQEGIGESRIKEGKNIRVDVLDVATSGNDESHLANLSHLLCPDFLCCIICVCGGIFGWEKIEG</sequence>
<dbReference type="AlphaFoldDB" id="A0ABD3R8J8"/>
<dbReference type="SUPFAM" id="SSF53335">
    <property type="entry name" value="S-adenosyl-L-methionine-dependent methyltransferases"/>
    <property type="match status" value="1"/>
</dbReference>
<evidence type="ECO:0000256" key="1">
    <source>
        <dbReference type="SAM" id="SignalP"/>
    </source>
</evidence>
<comment type="caution">
    <text evidence="3">The sequence shown here is derived from an EMBL/GenBank/DDBJ whole genome shotgun (WGS) entry which is preliminary data.</text>
</comment>
<dbReference type="EMBL" id="JALLPB020000550">
    <property type="protein sequence ID" value="KAL3808066.1"/>
    <property type="molecule type" value="Genomic_DNA"/>
</dbReference>
<dbReference type="InterPro" id="IPR006342">
    <property type="entry name" value="FkbM_mtfrase"/>
</dbReference>
<reference evidence="3 4" key="1">
    <citation type="submission" date="2024-10" db="EMBL/GenBank/DDBJ databases">
        <title>Updated reference genomes for cyclostephanoid diatoms.</title>
        <authorList>
            <person name="Roberts W.R."/>
            <person name="Alverson A.J."/>
        </authorList>
    </citation>
    <scope>NUCLEOTIDE SEQUENCE [LARGE SCALE GENOMIC DNA]</scope>
    <source>
        <strain evidence="3 4">AJA228-03</strain>
    </source>
</reference>
<feature type="signal peptide" evidence="1">
    <location>
        <begin position="1"/>
        <end position="25"/>
    </location>
</feature>
<keyword evidence="4" id="KW-1185">Reference proteome</keyword>
<protein>
    <recommendedName>
        <fullName evidence="2">Methyltransferase FkbM domain-containing protein</fullName>
    </recommendedName>
</protein>
<accession>A0ABD3R8J8</accession>
<evidence type="ECO:0000259" key="2">
    <source>
        <dbReference type="Pfam" id="PF05050"/>
    </source>
</evidence>
<feature type="non-terminal residue" evidence="3">
    <location>
        <position position="1"/>
    </location>
</feature>
<feature type="chain" id="PRO_5044852332" description="Methyltransferase FkbM domain-containing protein" evidence="1">
    <location>
        <begin position="26"/>
        <end position="708"/>
    </location>
</feature>
<dbReference type="NCBIfam" id="TIGR01444">
    <property type="entry name" value="fkbM_fam"/>
    <property type="match status" value="1"/>
</dbReference>
<dbReference type="Pfam" id="PF05050">
    <property type="entry name" value="Methyltransf_21"/>
    <property type="match status" value="1"/>
</dbReference>
<feature type="domain" description="Methyltransferase FkbM" evidence="2">
    <location>
        <begin position="506"/>
        <end position="597"/>
    </location>
</feature>
<proteinExistence type="predicted"/>
<dbReference type="PANTHER" id="PTHR36973">
    <property type="entry name" value="SLL1456 PROTEIN-RELATED"/>
    <property type="match status" value="1"/>
</dbReference>
<dbReference type="PANTHER" id="PTHR36973:SF4">
    <property type="entry name" value="NODULATION PROTEIN"/>
    <property type="match status" value="1"/>
</dbReference>